<feature type="compositionally biased region" description="Acidic residues" evidence="1">
    <location>
        <begin position="482"/>
        <end position="498"/>
    </location>
</feature>
<evidence type="ECO:0000313" key="3">
    <source>
        <dbReference type="EMBL" id="MCD1124819.1"/>
    </source>
</evidence>
<feature type="region of interest" description="Disordered" evidence="1">
    <location>
        <begin position="464"/>
        <end position="498"/>
    </location>
</feature>
<dbReference type="Proteomes" id="UP001139171">
    <property type="component" value="Unassembled WGS sequence"/>
</dbReference>
<sequence length="498" mass="56159">MSIFDWFKKKPEPPQEQKKPDLSSGFFTTDIELDSHDQVALNEVISKSIQQPLPTTAKGVGMDSAGMSSYYEQCGVPDAQFAWYNSQGFIGYQTCAILLQHWLIDKACTMPGRDAIRNGYEIKVNGKVEVNPEIIAEMDDLDKKFKLNEHMLQLVRLGRGFGIRHALFIVDSDDPFYYTKPFNPDGVKPGSYKGISQIDPYWLAPVLNAKAVSKPEDPYFYEPTYWQVSGGKKIHRSHFVIMRTNEVPDILKPTYLYGGISVPQKIYERVYAAERTANEAPQLAMTKRSTVIHTDVSRALANQRDFEKRMSLWSYIRDNYGIKVLDKQETVEQFDTSLNDLDATIMTQYQLVAAAAHVPATKLIETTPKGFNATGEYEESSYHEELESIQEHDLSPLLDRHHLLCNLSIIKPKYGVEFDTYVSWKPVDSPTASELAEINLKKSQTDKYLSDVGGIDGDMVLNRVVNDPDSGYSGVKPIPTPEDTDGEEIPPEEVSGEV</sequence>
<reference evidence="3" key="1">
    <citation type="submission" date="2021-11" db="EMBL/GenBank/DDBJ databases">
        <title>Jinshanibacter sp. isolated from one year old Eriocheir sinensis.</title>
        <authorList>
            <person name="Li J.-Y."/>
            <person name="He W."/>
            <person name="Gao T.-H."/>
        </authorList>
    </citation>
    <scope>NUCLEOTIDE SEQUENCE</scope>
    <source>
        <strain evidence="3">LJY008</strain>
    </source>
</reference>
<dbReference type="AlphaFoldDB" id="A0A9X1SK24"/>
<comment type="caution">
    <text evidence="3">The sequence shown here is derived from an EMBL/GenBank/DDBJ whole genome shotgun (WGS) entry which is preliminary data.</text>
</comment>
<evidence type="ECO:0000259" key="2">
    <source>
        <dbReference type="Pfam" id="PF06381"/>
    </source>
</evidence>
<accession>A0A9X1SK24</accession>
<feature type="domain" description="Anti-CBASS protein Acb1-like N-terminal" evidence="2">
    <location>
        <begin position="92"/>
        <end position="447"/>
    </location>
</feature>
<proteinExistence type="predicted"/>
<evidence type="ECO:0000256" key="1">
    <source>
        <dbReference type="SAM" id="MobiDB-lite"/>
    </source>
</evidence>
<gene>
    <name evidence="3" type="ORF">LPW36_02010</name>
</gene>
<protein>
    <submittedName>
        <fullName evidence="3">DUF1073 domain-containing protein</fullName>
    </submittedName>
</protein>
<name>A0A9X1SK24_9GAMM</name>
<organism evidence="3 4">
    <name type="scientific">Limnobaculum eriocheiris</name>
    <dbReference type="NCBI Taxonomy" id="2897391"/>
    <lineage>
        <taxon>Bacteria</taxon>
        <taxon>Pseudomonadati</taxon>
        <taxon>Pseudomonadota</taxon>
        <taxon>Gammaproteobacteria</taxon>
        <taxon>Enterobacterales</taxon>
        <taxon>Budviciaceae</taxon>
        <taxon>Limnobaculum</taxon>
    </lineage>
</organism>
<keyword evidence="4" id="KW-1185">Reference proteome</keyword>
<dbReference type="Pfam" id="PF06381">
    <property type="entry name" value="Phage_portal_3"/>
    <property type="match status" value="1"/>
</dbReference>
<dbReference type="RefSeq" id="WP_230607828.1">
    <property type="nucleotide sequence ID" value="NZ_JAJNAG010000002.1"/>
</dbReference>
<evidence type="ECO:0000313" key="4">
    <source>
        <dbReference type="Proteomes" id="UP001139171"/>
    </source>
</evidence>
<dbReference type="EMBL" id="JAJNAG010000002">
    <property type="protein sequence ID" value="MCD1124819.1"/>
    <property type="molecule type" value="Genomic_DNA"/>
</dbReference>
<dbReference type="InterPro" id="IPR024459">
    <property type="entry name" value="Acb1-like_N"/>
</dbReference>